<keyword evidence="3" id="KW-1185">Reference proteome</keyword>
<dbReference type="RefSeq" id="WP_012900600.1">
    <property type="nucleotide sequence ID" value="NC_013665.1"/>
</dbReference>
<dbReference type="InterPro" id="IPR036249">
    <property type="entry name" value="Thioredoxin-like_sf"/>
</dbReference>
<dbReference type="KEGG" id="mpd:MCP_1851"/>
<feature type="domain" description="Alkyl hydroperoxide reductase subunit C/ Thiol specific antioxidant" evidence="1">
    <location>
        <begin position="15"/>
        <end position="135"/>
    </location>
</feature>
<dbReference type="Gene3D" id="3.40.30.10">
    <property type="entry name" value="Glutaredoxin"/>
    <property type="match status" value="1"/>
</dbReference>
<dbReference type="InterPro" id="IPR000866">
    <property type="entry name" value="AhpC/TSA"/>
</dbReference>
<dbReference type="InParanoid" id="D1YZQ1"/>
<accession>D1YZQ1</accession>
<reference evidence="2 3" key="2">
    <citation type="journal article" date="2008" name="Int. J. Syst. Evol. Microbiol.">
        <title>Methanocella paludicola gen. nov., sp. nov., a methane-producing archaeon, the first isolate of the lineage 'Rice Cluster I', and proposal of the new archaeal order Methanocellales ord. nov.</title>
        <authorList>
            <person name="Sakai S."/>
            <person name="Imachi H."/>
            <person name="Hanada S."/>
            <person name="Ohashi A."/>
            <person name="Harada H."/>
            <person name="Kamagata Y."/>
        </authorList>
    </citation>
    <scope>NUCLEOTIDE SEQUENCE [LARGE SCALE GENOMIC DNA]</scope>
    <source>
        <strain evidence="3">DSM 17711 / JCM 13418 / NBRC 101707 / SANAE</strain>
    </source>
</reference>
<dbReference type="SUPFAM" id="SSF52833">
    <property type="entry name" value="Thioredoxin-like"/>
    <property type="match status" value="1"/>
</dbReference>
<dbReference type="EMBL" id="AP011532">
    <property type="protein sequence ID" value="BAI61923.1"/>
    <property type="molecule type" value="Genomic_DNA"/>
</dbReference>
<evidence type="ECO:0000313" key="3">
    <source>
        <dbReference type="Proteomes" id="UP000001882"/>
    </source>
</evidence>
<gene>
    <name evidence="2" type="ordered locus">MCP_1851</name>
</gene>
<protein>
    <submittedName>
        <fullName evidence="2">Peroxiredoxin</fullName>
    </submittedName>
</protein>
<dbReference type="Pfam" id="PF00578">
    <property type="entry name" value="AhpC-TSA"/>
    <property type="match status" value="1"/>
</dbReference>
<dbReference type="eggNOG" id="arCOG00310">
    <property type="taxonomic scope" value="Archaea"/>
</dbReference>
<reference evidence="3" key="3">
    <citation type="journal article" date="2011" name="PLoS ONE">
        <title>Genome sequence of a mesophilic hydrogenotrophic methanogen Methanocella paludicola, the first cultivated representative of the order Methanocellales.</title>
        <authorList>
            <person name="Sakai S."/>
            <person name="Takaki Y."/>
            <person name="Shimamura S."/>
            <person name="Sekine M."/>
            <person name="Tajima T."/>
            <person name="Kosugi H."/>
            <person name="Ichikawa N."/>
            <person name="Tasumi E."/>
            <person name="Hiraki A.T."/>
            <person name="Shimizu A."/>
            <person name="Kato Y."/>
            <person name="Nishiko R."/>
            <person name="Mori K."/>
            <person name="Fujita N."/>
            <person name="Imachi H."/>
            <person name="Takai K."/>
        </authorList>
    </citation>
    <scope>NUCLEOTIDE SEQUENCE [LARGE SCALE GENOMIC DNA]</scope>
    <source>
        <strain evidence="3">DSM 17711 / JCM 13418 / NBRC 101707 / SANAE</strain>
    </source>
</reference>
<dbReference type="STRING" id="304371.MCP_1851"/>
<proteinExistence type="predicted"/>
<evidence type="ECO:0000259" key="1">
    <source>
        <dbReference type="Pfam" id="PF00578"/>
    </source>
</evidence>
<dbReference type="GO" id="GO:0016209">
    <property type="term" value="F:antioxidant activity"/>
    <property type="evidence" value="ECO:0007669"/>
    <property type="project" value="InterPro"/>
</dbReference>
<organism evidence="2 3">
    <name type="scientific">Methanocella paludicola (strain DSM 17711 / JCM 13418 / NBRC 101707 / SANAE)</name>
    <dbReference type="NCBI Taxonomy" id="304371"/>
    <lineage>
        <taxon>Archaea</taxon>
        <taxon>Methanobacteriati</taxon>
        <taxon>Methanobacteriota</taxon>
        <taxon>Stenosarchaea group</taxon>
        <taxon>Methanomicrobia</taxon>
        <taxon>Methanocellales</taxon>
        <taxon>Methanocellaceae</taxon>
        <taxon>Methanocella</taxon>
    </lineage>
</organism>
<dbReference type="Proteomes" id="UP000001882">
    <property type="component" value="Chromosome"/>
</dbReference>
<dbReference type="AlphaFoldDB" id="D1YZQ1"/>
<evidence type="ECO:0000313" key="2">
    <source>
        <dbReference type="EMBL" id="BAI61923.1"/>
    </source>
</evidence>
<dbReference type="GeneID" id="8681738"/>
<reference evidence="2 3" key="1">
    <citation type="journal article" date="2007" name="Appl. Environ. Microbiol.">
        <title>Isolation of key methanogens for global methane emission from rice paddy fields: a novel isolate affiliated with the clone cluster rice cluster I.</title>
        <authorList>
            <person name="Sakai S."/>
            <person name="Imachi H."/>
            <person name="Sekiguchi Y."/>
            <person name="Ohashi A."/>
            <person name="Harada H."/>
            <person name="Kamagata Y."/>
        </authorList>
    </citation>
    <scope>NUCLEOTIDE SEQUENCE [LARGE SCALE GENOMIC DNA]</scope>
    <source>
        <strain evidence="3">DSM 17711 / JCM 13418 / NBRC 101707 / SANAE</strain>
    </source>
</reference>
<sequence>MEYGHKYEQLSVEPGYKAPDFRLNDEDGRPVSLYGFLGDRSVVLVFIRAVDDADTGRQLDYLKDSYQRILYHCGDVLVVSWGSVAFNKSLVEKHKLPFHILSDEDCAVLKKYEIYNPYDKLLGPNVFIMNCAGLIMFMYNGKNPDDIVTMADIVAVLHDIAESGGTEVYGGVANRNI</sequence>
<name>D1YZQ1_METPS</name>
<dbReference type="OrthoDB" id="145578at2157"/>
<dbReference type="GO" id="GO:0016491">
    <property type="term" value="F:oxidoreductase activity"/>
    <property type="evidence" value="ECO:0007669"/>
    <property type="project" value="InterPro"/>
</dbReference>